<keyword evidence="2" id="KW-0677">Repeat</keyword>
<evidence type="ECO:0000313" key="5">
    <source>
        <dbReference type="Proteomes" id="UP000237105"/>
    </source>
</evidence>
<keyword evidence="5" id="KW-1185">Reference proteome</keyword>
<feature type="repeat" description="PPR" evidence="3">
    <location>
        <begin position="1"/>
        <end position="35"/>
    </location>
</feature>
<gene>
    <name evidence="4" type="ORF">PanWU01x14_040660</name>
</gene>
<sequence>MYHTFNVWVDMLGKEGEAAEAQRVIDIMIQRGIRPDEVTYNSLMDGYCLRGEIDEARKVFDMIRN</sequence>
<dbReference type="AlphaFoldDB" id="A0A2P5DR89"/>
<comment type="similarity">
    <text evidence="1">Belongs to the PPR family. P subfamily.</text>
</comment>
<dbReference type="PROSITE" id="PS51375">
    <property type="entry name" value="PPR"/>
    <property type="match status" value="2"/>
</dbReference>
<dbReference type="InterPro" id="IPR011990">
    <property type="entry name" value="TPR-like_helical_dom_sf"/>
</dbReference>
<dbReference type="Proteomes" id="UP000237105">
    <property type="component" value="Unassembled WGS sequence"/>
</dbReference>
<organism evidence="4 5">
    <name type="scientific">Parasponia andersonii</name>
    <name type="common">Sponia andersonii</name>
    <dbReference type="NCBI Taxonomy" id="3476"/>
    <lineage>
        <taxon>Eukaryota</taxon>
        <taxon>Viridiplantae</taxon>
        <taxon>Streptophyta</taxon>
        <taxon>Embryophyta</taxon>
        <taxon>Tracheophyta</taxon>
        <taxon>Spermatophyta</taxon>
        <taxon>Magnoliopsida</taxon>
        <taxon>eudicotyledons</taxon>
        <taxon>Gunneridae</taxon>
        <taxon>Pentapetalae</taxon>
        <taxon>rosids</taxon>
        <taxon>fabids</taxon>
        <taxon>Rosales</taxon>
        <taxon>Cannabaceae</taxon>
        <taxon>Parasponia</taxon>
    </lineage>
</organism>
<comment type="caution">
    <text evidence="4">The sequence shown here is derived from an EMBL/GenBank/DDBJ whole genome shotgun (WGS) entry which is preliminary data.</text>
</comment>
<name>A0A2P5DR89_PARAD</name>
<dbReference type="EMBL" id="JXTB01000022">
    <property type="protein sequence ID" value="PON75806.1"/>
    <property type="molecule type" value="Genomic_DNA"/>
</dbReference>
<dbReference type="OrthoDB" id="1165817at2759"/>
<evidence type="ECO:0000256" key="2">
    <source>
        <dbReference type="ARBA" id="ARBA00022737"/>
    </source>
</evidence>
<dbReference type="NCBIfam" id="TIGR00756">
    <property type="entry name" value="PPR"/>
    <property type="match status" value="2"/>
</dbReference>
<evidence type="ECO:0000256" key="3">
    <source>
        <dbReference type="PROSITE-ProRule" id="PRU00708"/>
    </source>
</evidence>
<dbReference type="PANTHER" id="PTHR46128">
    <property type="entry name" value="MITOCHONDRIAL GROUP I INTRON SPLICING FACTOR CCM1"/>
    <property type="match status" value="1"/>
</dbReference>
<evidence type="ECO:0000256" key="1">
    <source>
        <dbReference type="ARBA" id="ARBA00007626"/>
    </source>
</evidence>
<evidence type="ECO:0000313" key="4">
    <source>
        <dbReference type="EMBL" id="PON75806.1"/>
    </source>
</evidence>
<proteinExistence type="inferred from homology"/>
<feature type="repeat" description="PPR" evidence="3">
    <location>
        <begin position="36"/>
        <end position="65"/>
    </location>
</feature>
<dbReference type="PANTHER" id="PTHR46128:SF358">
    <property type="entry name" value="TETRATRICOPEPTIDE REPEAT (TPR)-LIKE SUPERFAMILY PROTEIN"/>
    <property type="match status" value="1"/>
</dbReference>
<accession>A0A2P5DR89</accession>
<reference evidence="5" key="1">
    <citation type="submission" date="2016-06" db="EMBL/GenBank/DDBJ databases">
        <title>Parallel loss of symbiosis genes in relatives of nitrogen-fixing non-legume Parasponia.</title>
        <authorList>
            <person name="Van Velzen R."/>
            <person name="Holmer R."/>
            <person name="Bu F."/>
            <person name="Rutten L."/>
            <person name="Van Zeijl A."/>
            <person name="Liu W."/>
            <person name="Santuari L."/>
            <person name="Cao Q."/>
            <person name="Sharma T."/>
            <person name="Shen D."/>
            <person name="Roswanjaya Y."/>
            <person name="Wardhani T."/>
            <person name="Kalhor M.S."/>
            <person name="Jansen J."/>
            <person name="Van den Hoogen J."/>
            <person name="Gungor B."/>
            <person name="Hartog M."/>
            <person name="Hontelez J."/>
            <person name="Verver J."/>
            <person name="Yang W.-C."/>
            <person name="Schijlen E."/>
            <person name="Repin R."/>
            <person name="Schilthuizen M."/>
            <person name="Schranz E."/>
            <person name="Heidstra R."/>
            <person name="Miyata K."/>
            <person name="Fedorova E."/>
            <person name="Kohlen W."/>
            <person name="Bisseling T."/>
            <person name="Smit S."/>
            <person name="Geurts R."/>
        </authorList>
    </citation>
    <scope>NUCLEOTIDE SEQUENCE [LARGE SCALE GENOMIC DNA]</scope>
    <source>
        <strain evidence="5">cv. WU1-14</strain>
    </source>
</reference>
<dbReference type="Gene3D" id="1.25.40.10">
    <property type="entry name" value="Tetratricopeptide repeat domain"/>
    <property type="match status" value="1"/>
</dbReference>
<dbReference type="STRING" id="3476.A0A2P5DR89"/>
<protein>
    <submittedName>
        <fullName evidence="4">Pentatricopeptide repeat</fullName>
    </submittedName>
</protein>
<dbReference type="Pfam" id="PF12854">
    <property type="entry name" value="PPR_1"/>
    <property type="match status" value="1"/>
</dbReference>
<dbReference type="InterPro" id="IPR002885">
    <property type="entry name" value="PPR_rpt"/>
</dbReference>
<dbReference type="InterPro" id="IPR050872">
    <property type="entry name" value="PPR_P_subfamily"/>
</dbReference>